<keyword evidence="2" id="KW-1185">Reference proteome</keyword>
<dbReference type="RefSeq" id="WP_208251419.1">
    <property type="nucleotide sequence ID" value="NZ_JAGEPF010000037.1"/>
</dbReference>
<accession>A0ABS3S6R2</accession>
<dbReference type="Proteomes" id="UP000680206">
    <property type="component" value="Unassembled WGS sequence"/>
</dbReference>
<reference evidence="1 2" key="1">
    <citation type="submission" date="2021-03" db="EMBL/GenBank/DDBJ databases">
        <title>Actinomadura violae sp. nov., isolated from lichen in Thailand.</title>
        <authorList>
            <person name="Kanchanasin P."/>
            <person name="Saeng-In P."/>
            <person name="Phongsopitanun W."/>
            <person name="Yuki M."/>
            <person name="Kudo T."/>
            <person name="Ohkuma M."/>
            <person name="Tanasupawat S."/>
        </authorList>
    </citation>
    <scope>NUCLEOTIDE SEQUENCE [LARGE SCALE GENOMIC DNA]</scope>
    <source>
        <strain evidence="1 2">LCR2-06</strain>
    </source>
</reference>
<dbReference type="EMBL" id="JAGEPF010000037">
    <property type="protein sequence ID" value="MBO2464698.1"/>
    <property type="molecule type" value="Genomic_DNA"/>
</dbReference>
<gene>
    <name evidence="1" type="ORF">J4709_44730</name>
</gene>
<protein>
    <submittedName>
        <fullName evidence="1">Uncharacterized protein</fullName>
    </submittedName>
</protein>
<comment type="caution">
    <text evidence="1">The sequence shown here is derived from an EMBL/GenBank/DDBJ whole genome shotgun (WGS) entry which is preliminary data.</text>
</comment>
<evidence type="ECO:0000313" key="2">
    <source>
        <dbReference type="Proteomes" id="UP000680206"/>
    </source>
</evidence>
<sequence length="64" mass="7232">MDILTMDVVYRVPHGPWDGDRVHEATSRVIEAVDTNARWRTNTFDDHWNSVPALSVVAPKAAED</sequence>
<organism evidence="1 2">
    <name type="scientific">Actinomadura violacea</name>
    <dbReference type="NCBI Taxonomy" id="2819934"/>
    <lineage>
        <taxon>Bacteria</taxon>
        <taxon>Bacillati</taxon>
        <taxon>Actinomycetota</taxon>
        <taxon>Actinomycetes</taxon>
        <taxon>Streptosporangiales</taxon>
        <taxon>Thermomonosporaceae</taxon>
        <taxon>Actinomadura</taxon>
    </lineage>
</organism>
<proteinExistence type="predicted"/>
<evidence type="ECO:0000313" key="1">
    <source>
        <dbReference type="EMBL" id="MBO2464698.1"/>
    </source>
</evidence>
<name>A0ABS3S6R2_9ACTN</name>